<dbReference type="AlphaFoldDB" id="A0A8J3JRJ3"/>
<keyword evidence="2" id="KW-1185">Reference proteome</keyword>
<sequence length="251" mass="25971">MSTPAPSSGGARICDAADVARALSVVREQSAGRATTASMARPVDTAGALDALKLDPMLPVHDGLRELLPWPGLRRGSVVSVLGSASLLLAMLGAASAQGSWCAVVGMPELGMVAAAEAGVVLDRLALVPHPGPLWAEAASALIDGFDVVVARPPTPPSDRVAAALAARARQRGCVLLSVTDRWPSADLTLEVGDRQWYGLGQGYGRLRYADLTVNSRGRGAAGRQRDTVIRLPLSAGPAPTTSPIRHLRAV</sequence>
<evidence type="ECO:0000313" key="1">
    <source>
        <dbReference type="EMBL" id="GIF89777.1"/>
    </source>
</evidence>
<dbReference type="Proteomes" id="UP000619293">
    <property type="component" value="Unassembled WGS sequence"/>
</dbReference>
<accession>A0A8J3JRJ3</accession>
<gene>
    <name evidence="1" type="ORF">Cch02nite_32210</name>
</gene>
<organism evidence="1 2">
    <name type="scientific">Catellatospora chokoriensis</name>
    <dbReference type="NCBI Taxonomy" id="310353"/>
    <lineage>
        <taxon>Bacteria</taxon>
        <taxon>Bacillati</taxon>
        <taxon>Actinomycetota</taxon>
        <taxon>Actinomycetes</taxon>
        <taxon>Micromonosporales</taxon>
        <taxon>Micromonosporaceae</taxon>
        <taxon>Catellatospora</taxon>
    </lineage>
</organism>
<proteinExistence type="predicted"/>
<comment type="caution">
    <text evidence="1">The sequence shown here is derived from an EMBL/GenBank/DDBJ whole genome shotgun (WGS) entry which is preliminary data.</text>
</comment>
<dbReference type="EMBL" id="BONG01000018">
    <property type="protein sequence ID" value="GIF89777.1"/>
    <property type="molecule type" value="Genomic_DNA"/>
</dbReference>
<evidence type="ECO:0000313" key="2">
    <source>
        <dbReference type="Proteomes" id="UP000619293"/>
    </source>
</evidence>
<protein>
    <submittedName>
        <fullName evidence="1">Uncharacterized protein</fullName>
    </submittedName>
</protein>
<name>A0A8J3JRJ3_9ACTN</name>
<reference evidence="1 2" key="1">
    <citation type="submission" date="2021-01" db="EMBL/GenBank/DDBJ databases">
        <title>Whole genome shotgun sequence of Catellatospora chokoriensis NBRC 107358.</title>
        <authorList>
            <person name="Komaki H."/>
            <person name="Tamura T."/>
        </authorList>
    </citation>
    <scope>NUCLEOTIDE SEQUENCE [LARGE SCALE GENOMIC DNA]</scope>
    <source>
        <strain evidence="1 2">NBRC 107358</strain>
    </source>
</reference>
<dbReference type="RefSeq" id="WP_191838927.1">
    <property type="nucleotide sequence ID" value="NZ_BAAALB010000008.1"/>
</dbReference>